<keyword evidence="3" id="KW-1185">Reference proteome</keyword>
<accession>A0A517ZU01</accession>
<gene>
    <name evidence="2" type="primary">ble</name>
    <name evidence="2" type="ORF">Mal52_44600</name>
</gene>
<dbReference type="SUPFAM" id="SSF54593">
    <property type="entry name" value="Glyoxalase/Bleomycin resistance protein/Dihydroxybiphenyl dioxygenase"/>
    <property type="match status" value="1"/>
</dbReference>
<sequence length="129" mass="14765">MSTSKNRGLFENIAPILNVKNFAASLEYYENVLGFERGEWVTEDLLIGYVERDGFGIYLSQEGQGHPGTWLWIGLKALDPLYEEFQTAGANIVMEPTNFHWAWEMRIQDPDGHVIRFAAEPREDLPFVA</sequence>
<dbReference type="Pfam" id="PF00903">
    <property type="entry name" value="Glyoxalase"/>
    <property type="match status" value="1"/>
</dbReference>
<dbReference type="InterPro" id="IPR037523">
    <property type="entry name" value="VOC_core"/>
</dbReference>
<dbReference type="EMBL" id="CP036276">
    <property type="protein sequence ID" value="QDU45963.1"/>
    <property type="molecule type" value="Genomic_DNA"/>
</dbReference>
<proteinExistence type="predicted"/>
<dbReference type="InterPro" id="IPR029068">
    <property type="entry name" value="Glyas_Bleomycin-R_OHBP_Dase"/>
</dbReference>
<feature type="domain" description="VOC" evidence="1">
    <location>
        <begin position="9"/>
        <end position="120"/>
    </location>
</feature>
<evidence type="ECO:0000313" key="3">
    <source>
        <dbReference type="Proteomes" id="UP000319383"/>
    </source>
</evidence>
<dbReference type="AlphaFoldDB" id="A0A517ZU01"/>
<dbReference type="PROSITE" id="PS51819">
    <property type="entry name" value="VOC"/>
    <property type="match status" value="1"/>
</dbReference>
<name>A0A517ZU01_9PLAN</name>
<protein>
    <submittedName>
        <fullName evidence="2">Bleomycin resistance protein</fullName>
    </submittedName>
</protein>
<dbReference type="KEGG" id="sdyn:Mal52_44600"/>
<dbReference type="Proteomes" id="UP000319383">
    <property type="component" value="Chromosome"/>
</dbReference>
<dbReference type="InterPro" id="IPR004360">
    <property type="entry name" value="Glyas_Fos-R_dOase_dom"/>
</dbReference>
<organism evidence="2 3">
    <name type="scientific">Symmachiella dynata</name>
    <dbReference type="NCBI Taxonomy" id="2527995"/>
    <lineage>
        <taxon>Bacteria</taxon>
        <taxon>Pseudomonadati</taxon>
        <taxon>Planctomycetota</taxon>
        <taxon>Planctomycetia</taxon>
        <taxon>Planctomycetales</taxon>
        <taxon>Planctomycetaceae</taxon>
        <taxon>Symmachiella</taxon>
    </lineage>
</organism>
<dbReference type="RefSeq" id="WP_145378494.1">
    <property type="nucleotide sequence ID" value="NZ_CP036276.1"/>
</dbReference>
<dbReference type="Gene3D" id="3.10.180.10">
    <property type="entry name" value="2,3-Dihydroxybiphenyl 1,2-Dioxygenase, domain 1"/>
    <property type="match status" value="1"/>
</dbReference>
<evidence type="ECO:0000259" key="1">
    <source>
        <dbReference type="PROSITE" id="PS51819"/>
    </source>
</evidence>
<evidence type="ECO:0000313" key="2">
    <source>
        <dbReference type="EMBL" id="QDU45963.1"/>
    </source>
</evidence>
<reference evidence="2 3" key="1">
    <citation type="submission" date="2019-02" db="EMBL/GenBank/DDBJ databases">
        <title>Deep-cultivation of Planctomycetes and their phenomic and genomic characterization uncovers novel biology.</title>
        <authorList>
            <person name="Wiegand S."/>
            <person name="Jogler M."/>
            <person name="Boedeker C."/>
            <person name="Pinto D."/>
            <person name="Vollmers J."/>
            <person name="Rivas-Marin E."/>
            <person name="Kohn T."/>
            <person name="Peeters S.H."/>
            <person name="Heuer A."/>
            <person name="Rast P."/>
            <person name="Oberbeckmann S."/>
            <person name="Bunk B."/>
            <person name="Jeske O."/>
            <person name="Meyerdierks A."/>
            <person name="Storesund J.E."/>
            <person name="Kallscheuer N."/>
            <person name="Luecker S."/>
            <person name="Lage O.M."/>
            <person name="Pohl T."/>
            <person name="Merkel B.J."/>
            <person name="Hornburger P."/>
            <person name="Mueller R.-W."/>
            <person name="Bruemmer F."/>
            <person name="Labrenz M."/>
            <person name="Spormann A.M."/>
            <person name="Op den Camp H."/>
            <person name="Overmann J."/>
            <person name="Amann R."/>
            <person name="Jetten M.S.M."/>
            <person name="Mascher T."/>
            <person name="Medema M.H."/>
            <person name="Devos D.P."/>
            <person name="Kaster A.-K."/>
            <person name="Ovreas L."/>
            <person name="Rohde M."/>
            <person name="Galperin M.Y."/>
            <person name="Jogler C."/>
        </authorList>
    </citation>
    <scope>NUCLEOTIDE SEQUENCE [LARGE SCALE GENOMIC DNA]</scope>
    <source>
        <strain evidence="2 3">Mal52</strain>
    </source>
</reference>